<feature type="region of interest" description="Disordered" evidence="1">
    <location>
        <begin position="143"/>
        <end position="321"/>
    </location>
</feature>
<dbReference type="EMBL" id="JAQQWN010000009">
    <property type="protein sequence ID" value="KAK8065300.1"/>
    <property type="molecule type" value="Genomic_DNA"/>
</dbReference>
<evidence type="ECO:0000256" key="1">
    <source>
        <dbReference type="SAM" id="MobiDB-lite"/>
    </source>
</evidence>
<feature type="compositionally biased region" description="Low complexity" evidence="1">
    <location>
        <begin position="241"/>
        <end position="257"/>
    </location>
</feature>
<protein>
    <recommendedName>
        <fullName evidence="2">ASX DEUBAD domain-containing protein</fullName>
    </recommendedName>
</protein>
<evidence type="ECO:0000313" key="4">
    <source>
        <dbReference type="Proteomes" id="UP001433268"/>
    </source>
</evidence>
<feature type="compositionally biased region" description="Low complexity" evidence="1">
    <location>
        <begin position="267"/>
        <end position="279"/>
    </location>
</feature>
<name>A0ABR1V4W0_9PEZI</name>
<comment type="caution">
    <text evidence="3">The sequence shown here is derived from an EMBL/GenBank/DDBJ whole genome shotgun (WGS) entry which is preliminary data.</text>
</comment>
<feature type="region of interest" description="Disordered" evidence="1">
    <location>
        <begin position="1"/>
        <end position="24"/>
    </location>
</feature>
<feature type="compositionally biased region" description="Basic and acidic residues" evidence="1">
    <location>
        <begin position="148"/>
        <end position="169"/>
    </location>
</feature>
<feature type="compositionally biased region" description="Low complexity" evidence="1">
    <location>
        <begin position="310"/>
        <end position="321"/>
    </location>
</feature>
<gene>
    <name evidence="3" type="ORF">PG997_012047</name>
</gene>
<accession>A0ABR1V4W0</accession>
<dbReference type="RefSeq" id="XP_066662054.1">
    <property type="nucleotide sequence ID" value="XM_066816362.1"/>
</dbReference>
<dbReference type="Pfam" id="PF13919">
    <property type="entry name" value="ASXH"/>
    <property type="match status" value="1"/>
</dbReference>
<keyword evidence="4" id="KW-1185">Reference proteome</keyword>
<feature type="domain" description="ASX DEUBAD" evidence="2">
    <location>
        <begin position="17"/>
        <end position="144"/>
    </location>
</feature>
<dbReference type="GeneID" id="92049422"/>
<proteinExistence type="predicted"/>
<reference evidence="3 4" key="1">
    <citation type="submission" date="2023-01" db="EMBL/GenBank/DDBJ databases">
        <title>Analysis of 21 Apiospora genomes using comparative genomics revels a genus with tremendous synthesis potential of carbohydrate active enzymes and secondary metabolites.</title>
        <authorList>
            <person name="Sorensen T."/>
        </authorList>
    </citation>
    <scope>NUCLEOTIDE SEQUENCE [LARGE SCALE GENOMIC DNA]</scope>
    <source>
        <strain evidence="3 4">CBS 114990</strain>
    </source>
</reference>
<organism evidence="3 4">
    <name type="scientific">Apiospora hydei</name>
    <dbReference type="NCBI Taxonomy" id="1337664"/>
    <lineage>
        <taxon>Eukaryota</taxon>
        <taxon>Fungi</taxon>
        <taxon>Dikarya</taxon>
        <taxon>Ascomycota</taxon>
        <taxon>Pezizomycotina</taxon>
        <taxon>Sordariomycetes</taxon>
        <taxon>Xylariomycetidae</taxon>
        <taxon>Amphisphaeriales</taxon>
        <taxon>Apiosporaceae</taxon>
        <taxon>Apiospora</taxon>
    </lineage>
</organism>
<dbReference type="Proteomes" id="UP001433268">
    <property type="component" value="Unassembled WGS sequence"/>
</dbReference>
<sequence length="321" mass="35214">MPSRRQAPAPAPAPAAKQDNDKMDEQIDDILDPKSAIGKADNVHRAVANPYYWSLLSDEDRSKILKLWPDQKAVINAGTPKAVLDFDCIKVNRDLRVNCRQYSEDHAAGRHDPDWLASAERAHVNRGEGLYDEMREDYVERQFGVPAMRKESKGKGRADSKSPEGEKEQQPQQQNGGGEISASAVGQQESPAPEIVVTQHADKDDQTVAEEKPDSKQVEDKTIVQPKGDEHEATEQQGSTAQQEPIVQQEVAVQEVVTTERAKVESEQTAATAEAANTESDNGKKAEGDSPETSPSTRSGVLRRSKRQNSRSNPISRASSS</sequence>
<evidence type="ECO:0000259" key="2">
    <source>
        <dbReference type="Pfam" id="PF13919"/>
    </source>
</evidence>
<evidence type="ECO:0000313" key="3">
    <source>
        <dbReference type="EMBL" id="KAK8065300.1"/>
    </source>
</evidence>
<dbReference type="InterPro" id="IPR028020">
    <property type="entry name" value="ASX_DEUBAD_dom"/>
</dbReference>
<feature type="compositionally biased region" description="Basic and acidic residues" evidence="1">
    <location>
        <begin position="200"/>
        <end position="234"/>
    </location>
</feature>